<evidence type="ECO:0000256" key="2">
    <source>
        <dbReference type="ARBA" id="ARBA00022475"/>
    </source>
</evidence>
<reference evidence="7 8" key="1">
    <citation type="submission" date="2021-06" db="EMBL/GenBank/DDBJ databases">
        <title>Ulceroglandular infection and bacteremia caused by Francisella salimarina in an immunocompromised patient, France.</title>
        <authorList>
            <person name="Hennebique A."/>
            <person name="Caspar Y."/>
            <person name="Maurin M."/>
            <person name="Boisset S."/>
            <person name="Pelloux I."/>
            <person name="Gallego-Hernanz M.P."/>
            <person name="Burucoa C."/>
            <person name="Cazenave-Roblot F."/>
            <person name="Plouzeau C."/>
            <person name="Rammaert B."/>
        </authorList>
    </citation>
    <scope>NUCLEOTIDE SEQUENCE [LARGE SCALE GENOMIC DNA]</scope>
    <source>
        <strain evidence="7 8">CHUGA-F75</strain>
    </source>
</reference>
<evidence type="ECO:0000256" key="5">
    <source>
        <dbReference type="ARBA" id="ARBA00023136"/>
    </source>
</evidence>
<evidence type="ECO:0000313" key="7">
    <source>
        <dbReference type="EMBL" id="QWU99287.1"/>
    </source>
</evidence>
<dbReference type="PANTHER" id="PTHR30086">
    <property type="entry name" value="ARGININE EXPORTER PROTEIN ARGO"/>
    <property type="match status" value="1"/>
</dbReference>
<dbReference type="GO" id="GO:0005886">
    <property type="term" value="C:plasma membrane"/>
    <property type="evidence" value="ECO:0007669"/>
    <property type="project" value="UniProtKB-SubCell"/>
</dbReference>
<feature type="transmembrane region" description="Helical" evidence="6">
    <location>
        <begin position="69"/>
        <end position="88"/>
    </location>
</feature>
<feature type="transmembrane region" description="Helical" evidence="6">
    <location>
        <begin position="180"/>
        <end position="201"/>
    </location>
</feature>
<keyword evidence="3 6" id="KW-0812">Transmembrane</keyword>
<proteinExistence type="predicted"/>
<feature type="transmembrane region" description="Helical" evidence="6">
    <location>
        <begin position="146"/>
        <end position="168"/>
    </location>
</feature>
<dbReference type="GO" id="GO:0015171">
    <property type="term" value="F:amino acid transmembrane transporter activity"/>
    <property type="evidence" value="ECO:0007669"/>
    <property type="project" value="TreeGrafter"/>
</dbReference>
<comment type="subcellular location">
    <subcellularLocation>
        <location evidence="1">Cell membrane</location>
        <topology evidence="1">Multi-pass membrane protein</topology>
    </subcellularLocation>
</comment>
<dbReference type="Proteomes" id="UP000683421">
    <property type="component" value="Chromosome"/>
</dbReference>
<evidence type="ECO:0000256" key="6">
    <source>
        <dbReference type="SAM" id="Phobius"/>
    </source>
</evidence>
<evidence type="ECO:0000256" key="1">
    <source>
        <dbReference type="ARBA" id="ARBA00004651"/>
    </source>
</evidence>
<dbReference type="Pfam" id="PF01810">
    <property type="entry name" value="LysE"/>
    <property type="match status" value="1"/>
</dbReference>
<dbReference type="PANTHER" id="PTHR30086:SF20">
    <property type="entry name" value="ARGININE EXPORTER PROTEIN ARGO-RELATED"/>
    <property type="match status" value="1"/>
</dbReference>
<sequence>MAFISGFGLALSLILGIGAQNIFVLKQSIKKHYAISTALICFCCDVVLIIFSILLTTTMSQYIPILRPVMLIIAILFLVYYGFISIMSSFSNKNPLEENFYKYSFLKIFILSISFSLLNPQAILDIVILLGGVAAHYEDNILKIEFMFGAMLASFIWFSSLMLSGFFLRKFIQKLVVWQWVERVTGILMFIIAISCTRMLISF</sequence>
<protein>
    <submittedName>
        <fullName evidence="7">LysE family transporter</fullName>
    </submittedName>
</protein>
<accession>A0AAJ4NP24</accession>
<feature type="transmembrane region" description="Helical" evidence="6">
    <location>
        <begin position="35"/>
        <end position="57"/>
    </location>
</feature>
<organism evidence="7 8">
    <name type="scientific">Francisella salimarina</name>
    <dbReference type="NCBI Taxonomy" id="2599927"/>
    <lineage>
        <taxon>Bacteria</taxon>
        <taxon>Pseudomonadati</taxon>
        <taxon>Pseudomonadota</taxon>
        <taxon>Gammaproteobacteria</taxon>
        <taxon>Thiotrichales</taxon>
        <taxon>Francisellaceae</taxon>
        <taxon>Francisella</taxon>
    </lineage>
</organism>
<keyword evidence="2" id="KW-1003">Cell membrane</keyword>
<gene>
    <name evidence="7" type="ORF">KQR59_09370</name>
</gene>
<keyword evidence="5 6" id="KW-0472">Membrane</keyword>
<dbReference type="KEGG" id="fsr:KQR59_09370"/>
<evidence type="ECO:0000313" key="8">
    <source>
        <dbReference type="Proteomes" id="UP000683421"/>
    </source>
</evidence>
<dbReference type="InterPro" id="IPR001123">
    <property type="entry name" value="LeuE-type"/>
</dbReference>
<evidence type="ECO:0000256" key="4">
    <source>
        <dbReference type="ARBA" id="ARBA00022989"/>
    </source>
</evidence>
<keyword evidence="8" id="KW-1185">Reference proteome</keyword>
<dbReference type="AlphaFoldDB" id="A0AAJ4NP24"/>
<evidence type="ECO:0000256" key="3">
    <source>
        <dbReference type="ARBA" id="ARBA00022692"/>
    </source>
</evidence>
<dbReference type="RefSeq" id="WP_216692156.1">
    <property type="nucleotide sequence ID" value="NZ_CP076680.1"/>
</dbReference>
<name>A0AAJ4NP24_9GAMM</name>
<dbReference type="EMBL" id="CP076680">
    <property type="protein sequence ID" value="QWU99287.1"/>
    <property type="molecule type" value="Genomic_DNA"/>
</dbReference>
<keyword evidence="4 6" id="KW-1133">Transmembrane helix</keyword>
<feature type="transmembrane region" description="Helical" evidence="6">
    <location>
        <begin position="108"/>
        <end position="134"/>
    </location>
</feature>